<name>A0AA86RXX4_9FABA</name>
<reference evidence="1" key="1">
    <citation type="submission" date="2023-10" db="EMBL/GenBank/DDBJ databases">
        <authorList>
            <person name="Domelevo Entfellner J.-B."/>
        </authorList>
    </citation>
    <scope>NUCLEOTIDE SEQUENCE</scope>
</reference>
<dbReference type="AlphaFoldDB" id="A0AA86RXX4"/>
<dbReference type="Proteomes" id="UP001189624">
    <property type="component" value="Chromosome 2"/>
</dbReference>
<evidence type="ECO:0000313" key="2">
    <source>
        <dbReference type="Proteomes" id="UP001189624"/>
    </source>
</evidence>
<keyword evidence="2" id="KW-1185">Reference proteome</keyword>
<accession>A0AA86RXX4</accession>
<sequence length="125" mass="14221">MACTHEKNEVLEDGKRYKQLNDPYEIIARVIYVLTSTELVTVHFGSVTELNLTSRDSILRTSNYSLKAPHKHLHARDGMVPYSHGIANQPAHTLSRDFSMPRSLSLYNQPCSSTLITMQWKSESD</sequence>
<dbReference type="EMBL" id="OY731399">
    <property type="protein sequence ID" value="CAJ1933461.1"/>
    <property type="molecule type" value="Genomic_DNA"/>
</dbReference>
<protein>
    <submittedName>
        <fullName evidence="1">Uncharacterized protein</fullName>
    </submittedName>
</protein>
<gene>
    <name evidence="1" type="ORF">AYBTSS11_LOCUS6362</name>
</gene>
<proteinExistence type="predicted"/>
<organism evidence="1 2">
    <name type="scientific">Sphenostylis stenocarpa</name>
    <dbReference type="NCBI Taxonomy" id="92480"/>
    <lineage>
        <taxon>Eukaryota</taxon>
        <taxon>Viridiplantae</taxon>
        <taxon>Streptophyta</taxon>
        <taxon>Embryophyta</taxon>
        <taxon>Tracheophyta</taxon>
        <taxon>Spermatophyta</taxon>
        <taxon>Magnoliopsida</taxon>
        <taxon>eudicotyledons</taxon>
        <taxon>Gunneridae</taxon>
        <taxon>Pentapetalae</taxon>
        <taxon>rosids</taxon>
        <taxon>fabids</taxon>
        <taxon>Fabales</taxon>
        <taxon>Fabaceae</taxon>
        <taxon>Papilionoideae</taxon>
        <taxon>50 kb inversion clade</taxon>
        <taxon>NPAAA clade</taxon>
        <taxon>indigoferoid/millettioid clade</taxon>
        <taxon>Phaseoleae</taxon>
        <taxon>Sphenostylis</taxon>
    </lineage>
</organism>
<dbReference type="Gramene" id="rna-AYBTSS11_LOCUS6362">
    <property type="protein sequence ID" value="CAJ1933461.1"/>
    <property type="gene ID" value="gene-AYBTSS11_LOCUS6362"/>
</dbReference>
<evidence type="ECO:0000313" key="1">
    <source>
        <dbReference type="EMBL" id="CAJ1933461.1"/>
    </source>
</evidence>